<evidence type="ECO:0000313" key="2">
    <source>
        <dbReference type="Proteomes" id="UP000322915"/>
    </source>
</evidence>
<organism evidence="1 2">
    <name type="scientific">Pseudoalteromonas fuliginea</name>
    <dbReference type="NCBI Taxonomy" id="1872678"/>
    <lineage>
        <taxon>Bacteria</taxon>
        <taxon>Pseudomonadati</taxon>
        <taxon>Pseudomonadota</taxon>
        <taxon>Gammaproteobacteria</taxon>
        <taxon>Alteromonadales</taxon>
        <taxon>Pseudoalteromonadaceae</taxon>
        <taxon>Pseudoalteromonas</taxon>
    </lineage>
</organism>
<gene>
    <name evidence="1" type="ORF">EU509_03920</name>
</gene>
<evidence type="ECO:0000313" key="1">
    <source>
        <dbReference type="EMBL" id="KAA1163380.1"/>
    </source>
</evidence>
<proteinExistence type="predicted"/>
<sequence length="315" mass="36420">MSILKLKKQFLEVSDALDLGNPSIPEKDYWVVSLLAMLEYVKSESHQLVFSGGTALAKSNIKILRMSEDVDIKLIPTAEFIKKGKGVKKQARKALIEHIIMKLSDHPYLNYTDKTVNDEYRHVEIEIKYPQQYHQAPCLRPYIKLEFIETIELHGTERRSISSLVAQSYKQPAEVKAILCVSINSTLVEKVLSMLRRTMSVKRNPNSNRKDDDTLVRHIYDVHCISVGHKIDMNVLRPMFDLILEEDRLRFGSQHQEFVDDPRNELKLGLEELQNNEKFRERFTAFVAPMVYSQNPHDFDTCIASFKVISEQLIG</sequence>
<keyword evidence="2" id="KW-1185">Reference proteome</keyword>
<dbReference type="GO" id="GO:0016740">
    <property type="term" value="F:transferase activity"/>
    <property type="evidence" value="ECO:0007669"/>
    <property type="project" value="UniProtKB-KW"/>
</dbReference>
<comment type="caution">
    <text evidence="1">The sequence shown here is derived from an EMBL/GenBank/DDBJ whole genome shotgun (WGS) entry which is preliminary data.</text>
</comment>
<dbReference type="EMBL" id="SEUJ01000055">
    <property type="protein sequence ID" value="KAA1163380.1"/>
    <property type="molecule type" value="Genomic_DNA"/>
</dbReference>
<accession>A0ABQ6RLM4</accession>
<dbReference type="Pfam" id="PF08843">
    <property type="entry name" value="AbiEii"/>
    <property type="match status" value="1"/>
</dbReference>
<keyword evidence="1" id="KW-0808">Transferase</keyword>
<dbReference type="RefSeq" id="WP_149605334.1">
    <property type="nucleotide sequence ID" value="NZ_SEUJ01000055.1"/>
</dbReference>
<dbReference type="InterPro" id="IPR014942">
    <property type="entry name" value="AbiEii"/>
</dbReference>
<reference evidence="1 2" key="1">
    <citation type="submission" date="2019-01" db="EMBL/GenBank/DDBJ databases">
        <title>Genome sequences of marine Pseudoalteromonas species.</title>
        <authorList>
            <person name="Boraston A.B."/>
            <person name="Hehemann J.-H."/>
            <person name="Vickers C.J."/>
            <person name="Salama-Alber O."/>
            <person name="Abe K."/>
            <person name="Hettle A.J."/>
        </authorList>
    </citation>
    <scope>NUCLEOTIDE SEQUENCE [LARGE SCALE GENOMIC DNA]</scope>
    <source>
        <strain evidence="1 2">PS47</strain>
    </source>
</reference>
<dbReference type="Proteomes" id="UP000322915">
    <property type="component" value="Unassembled WGS sequence"/>
</dbReference>
<name>A0ABQ6RLM4_9GAMM</name>
<dbReference type="Gene3D" id="3.10.450.620">
    <property type="entry name" value="JHP933, nucleotidyltransferase-like core domain"/>
    <property type="match status" value="1"/>
</dbReference>
<protein>
    <submittedName>
        <fullName evidence="1">Nucleotidyl transferase AbiEii/AbiGii toxin family protein</fullName>
    </submittedName>
</protein>